<keyword evidence="6" id="KW-0675">Receptor</keyword>
<evidence type="ECO:0000256" key="7">
    <source>
        <dbReference type="ARBA" id="ARBA00023224"/>
    </source>
</evidence>
<dbReference type="EMBL" id="CALNXI010000597">
    <property type="protein sequence ID" value="CAH3029871.1"/>
    <property type="molecule type" value="Genomic_DNA"/>
</dbReference>
<protein>
    <recommendedName>
        <fullName evidence="9">G-protein coupled receptors family 1 profile domain-containing protein</fullName>
    </recommendedName>
</protein>
<feature type="transmembrane region" description="Helical" evidence="8">
    <location>
        <begin position="138"/>
        <end position="158"/>
    </location>
</feature>
<feature type="transmembrane region" description="Helical" evidence="8">
    <location>
        <begin position="96"/>
        <end position="118"/>
    </location>
</feature>
<name>A0ABN8MJI0_9CNID</name>
<gene>
    <name evidence="10" type="ORF">PEVE_00036872</name>
</gene>
<dbReference type="InterPro" id="IPR000276">
    <property type="entry name" value="GPCR_Rhodpsn"/>
</dbReference>
<evidence type="ECO:0000256" key="5">
    <source>
        <dbReference type="ARBA" id="ARBA00023136"/>
    </source>
</evidence>
<feature type="transmembrane region" description="Helical" evidence="8">
    <location>
        <begin position="59"/>
        <end position="84"/>
    </location>
</feature>
<evidence type="ECO:0000313" key="11">
    <source>
        <dbReference type="Proteomes" id="UP001159427"/>
    </source>
</evidence>
<feature type="transmembrane region" description="Helical" evidence="8">
    <location>
        <begin position="184"/>
        <end position="207"/>
    </location>
</feature>
<comment type="subcellular location">
    <subcellularLocation>
        <location evidence="1">Membrane</location>
        <topology evidence="1">Multi-pass membrane protein</topology>
    </subcellularLocation>
</comment>
<evidence type="ECO:0000256" key="8">
    <source>
        <dbReference type="SAM" id="Phobius"/>
    </source>
</evidence>
<evidence type="ECO:0000256" key="6">
    <source>
        <dbReference type="ARBA" id="ARBA00023170"/>
    </source>
</evidence>
<dbReference type="PANTHER" id="PTHR24240">
    <property type="entry name" value="OPSIN"/>
    <property type="match status" value="1"/>
</dbReference>
<evidence type="ECO:0000256" key="2">
    <source>
        <dbReference type="ARBA" id="ARBA00022692"/>
    </source>
</evidence>
<feature type="transmembrane region" description="Helical" evidence="8">
    <location>
        <begin position="237"/>
        <end position="256"/>
    </location>
</feature>
<keyword evidence="5 8" id="KW-0472">Membrane</keyword>
<feature type="transmembrane region" description="Helical" evidence="8">
    <location>
        <begin position="22"/>
        <end position="47"/>
    </location>
</feature>
<keyword evidence="3 8" id="KW-1133">Transmembrane helix</keyword>
<dbReference type="PROSITE" id="PS50262">
    <property type="entry name" value="G_PROTEIN_RECEP_F1_2"/>
    <property type="match status" value="1"/>
</dbReference>
<evidence type="ECO:0000256" key="4">
    <source>
        <dbReference type="ARBA" id="ARBA00023040"/>
    </source>
</evidence>
<evidence type="ECO:0000256" key="3">
    <source>
        <dbReference type="ARBA" id="ARBA00022989"/>
    </source>
</evidence>
<evidence type="ECO:0000313" key="10">
    <source>
        <dbReference type="EMBL" id="CAH3029871.1"/>
    </source>
</evidence>
<sequence>MSASTDAAQSTYTFNWDNVWHLAYAVIMIAILSIGFLGNALTVIILRRHEHASKSLTPLMLNLSIGSLIIIILGYPVIISLLLSGGQIRRENATCIWSAFVNGTVGISGIATLTEMSVVINYSLQRLNPNFRFSKRTLGFLIAGTWIYGIVSMLPPLFGWNRFAPGAAQISCGPDWTDRTASGMSYSLILVVLGFFLPLSVMCSAYYKIYRLLRSRELFIAACRHFQVRQKLYMTKLLVRMTVIAIAVFMLSWAPYCLVSIVAVFKGSHVFTNGEAEIPALMAKASVIYNPIVYIVTNGSFRSSFWKVISCERRNFVLHINRNVAVVKGSSRRFHSRRMAIFFKPLNEVNVYTGAYIVGLSHRL</sequence>
<feature type="domain" description="G-protein coupled receptors family 1 profile" evidence="9">
    <location>
        <begin position="38"/>
        <end position="294"/>
    </location>
</feature>
<dbReference type="SUPFAM" id="SSF81321">
    <property type="entry name" value="Family A G protein-coupled receptor-like"/>
    <property type="match status" value="1"/>
</dbReference>
<keyword evidence="4" id="KW-0297">G-protein coupled receptor</keyword>
<dbReference type="Pfam" id="PF00001">
    <property type="entry name" value="7tm_1"/>
    <property type="match status" value="1"/>
</dbReference>
<keyword evidence="11" id="KW-1185">Reference proteome</keyword>
<dbReference type="InterPro" id="IPR017452">
    <property type="entry name" value="GPCR_Rhodpsn_7TM"/>
</dbReference>
<keyword evidence="7" id="KW-0807">Transducer</keyword>
<dbReference type="InterPro" id="IPR050125">
    <property type="entry name" value="GPCR_opsins"/>
</dbReference>
<evidence type="ECO:0000256" key="1">
    <source>
        <dbReference type="ARBA" id="ARBA00004141"/>
    </source>
</evidence>
<proteinExistence type="predicted"/>
<dbReference type="CDD" id="cd14969">
    <property type="entry name" value="7tmA_Opsins_type2_animals"/>
    <property type="match status" value="1"/>
</dbReference>
<dbReference type="Gene3D" id="1.20.1070.10">
    <property type="entry name" value="Rhodopsin 7-helix transmembrane proteins"/>
    <property type="match status" value="1"/>
</dbReference>
<accession>A0ABN8MJI0</accession>
<evidence type="ECO:0000259" key="9">
    <source>
        <dbReference type="PROSITE" id="PS50262"/>
    </source>
</evidence>
<reference evidence="10 11" key="1">
    <citation type="submission" date="2022-05" db="EMBL/GenBank/DDBJ databases">
        <authorList>
            <consortium name="Genoscope - CEA"/>
            <person name="William W."/>
        </authorList>
    </citation>
    <scope>NUCLEOTIDE SEQUENCE [LARGE SCALE GENOMIC DNA]</scope>
</reference>
<dbReference type="Proteomes" id="UP001159427">
    <property type="component" value="Unassembled WGS sequence"/>
</dbReference>
<dbReference type="PRINTS" id="PR00237">
    <property type="entry name" value="GPCRRHODOPSN"/>
</dbReference>
<keyword evidence="2 8" id="KW-0812">Transmembrane</keyword>
<organism evidence="10 11">
    <name type="scientific">Porites evermanni</name>
    <dbReference type="NCBI Taxonomy" id="104178"/>
    <lineage>
        <taxon>Eukaryota</taxon>
        <taxon>Metazoa</taxon>
        <taxon>Cnidaria</taxon>
        <taxon>Anthozoa</taxon>
        <taxon>Hexacorallia</taxon>
        <taxon>Scleractinia</taxon>
        <taxon>Fungiina</taxon>
        <taxon>Poritidae</taxon>
        <taxon>Porites</taxon>
    </lineage>
</organism>
<comment type="caution">
    <text evidence="10">The sequence shown here is derived from an EMBL/GenBank/DDBJ whole genome shotgun (WGS) entry which is preliminary data.</text>
</comment>